<gene>
    <name evidence="1" type="ORF">JI435_087740</name>
</gene>
<organism evidence="1 2">
    <name type="scientific">Phaeosphaeria nodorum (strain SN15 / ATCC MYA-4574 / FGSC 10173)</name>
    <name type="common">Glume blotch fungus</name>
    <name type="synonym">Parastagonospora nodorum</name>
    <dbReference type="NCBI Taxonomy" id="321614"/>
    <lineage>
        <taxon>Eukaryota</taxon>
        <taxon>Fungi</taxon>
        <taxon>Dikarya</taxon>
        <taxon>Ascomycota</taxon>
        <taxon>Pezizomycotina</taxon>
        <taxon>Dothideomycetes</taxon>
        <taxon>Pleosporomycetidae</taxon>
        <taxon>Pleosporales</taxon>
        <taxon>Pleosporineae</taxon>
        <taxon>Phaeosphaeriaceae</taxon>
        <taxon>Parastagonospora</taxon>
    </lineage>
</organism>
<dbReference type="VEuPathDB" id="FungiDB:JI435_087740"/>
<proteinExistence type="predicted"/>
<dbReference type="Proteomes" id="UP000663193">
    <property type="component" value="Chromosome 7"/>
</dbReference>
<dbReference type="EMBL" id="CP069029">
    <property type="protein sequence ID" value="QRC97440.1"/>
    <property type="molecule type" value="Genomic_DNA"/>
</dbReference>
<evidence type="ECO:0000313" key="2">
    <source>
        <dbReference type="Proteomes" id="UP000663193"/>
    </source>
</evidence>
<reference evidence="2" key="1">
    <citation type="journal article" date="2021" name="BMC Genomics">
        <title>Chromosome-level genome assembly and manually-curated proteome of model necrotroph Parastagonospora nodorum Sn15 reveals a genome-wide trove of candidate effector homologs, and redundancy of virulence-related functions within an accessory chromosome.</title>
        <authorList>
            <person name="Bertazzoni S."/>
            <person name="Jones D.A.B."/>
            <person name="Phan H.T."/>
            <person name="Tan K.-C."/>
            <person name="Hane J.K."/>
        </authorList>
    </citation>
    <scope>NUCLEOTIDE SEQUENCE [LARGE SCALE GENOMIC DNA]</scope>
    <source>
        <strain evidence="2">SN15 / ATCC MYA-4574 / FGSC 10173)</strain>
    </source>
</reference>
<evidence type="ECO:0000313" key="1">
    <source>
        <dbReference type="EMBL" id="QRC97440.1"/>
    </source>
</evidence>
<dbReference type="AlphaFoldDB" id="A0A7U2HZA3"/>
<accession>A0A7U2HZA3</accession>
<protein>
    <submittedName>
        <fullName evidence="1">Uncharacterized protein</fullName>
    </submittedName>
</protein>
<sequence>MFETQALRPYISSSTPSFDSLPPETRNAIYTVIFDSPSPFFVKATQGPRRRFKLRERSEKSQYDAVSALQALELFSCTIRQEVRTLFYGTRQFIVLPCGYEYLTVFLQWLDSIRPQCRGVLRDVYLAGFMWYQGSFPLTEQFHNFLRSCTGMRKLGIQIHGWHLREARGRSLNAHLEIHGRGPKNGLMSGFVVSAWAETIVRLPALQTFRLDLI</sequence>
<keyword evidence="2" id="KW-1185">Reference proteome</keyword>
<name>A0A7U2HZA3_PHANO</name>
<dbReference type="OrthoDB" id="3779631at2759"/>